<evidence type="ECO:0000313" key="11">
    <source>
        <dbReference type="Proteomes" id="UP001146793"/>
    </source>
</evidence>
<reference evidence="10" key="1">
    <citation type="submission" date="2022-08" db="EMBL/GenBank/DDBJ databases">
        <title>Novel sulphate-reducing endosymbionts in the free-living metamonad Anaeramoeba.</title>
        <authorList>
            <person name="Jerlstrom-Hultqvist J."/>
            <person name="Cepicka I."/>
            <person name="Gallot-Lavallee L."/>
            <person name="Salas-Leiva D."/>
            <person name="Curtis B.A."/>
            <person name="Zahonova K."/>
            <person name="Pipaliya S."/>
            <person name="Dacks J."/>
            <person name="Roger A.J."/>
        </authorList>
    </citation>
    <scope>NUCLEOTIDE SEQUENCE</scope>
    <source>
        <strain evidence="10">Busselton2</strain>
    </source>
</reference>
<feature type="compositionally biased region" description="Basic and acidic residues" evidence="7">
    <location>
        <begin position="1"/>
        <end position="11"/>
    </location>
</feature>
<evidence type="ECO:0000256" key="3">
    <source>
        <dbReference type="ARBA" id="ARBA00022833"/>
    </source>
</evidence>
<feature type="compositionally biased region" description="Basic and acidic residues" evidence="7">
    <location>
        <begin position="83"/>
        <end position="94"/>
    </location>
</feature>
<evidence type="ECO:0000256" key="6">
    <source>
        <dbReference type="SAM" id="Coils"/>
    </source>
</evidence>
<keyword evidence="4 10" id="KW-0238">DNA-binding</keyword>
<feature type="compositionally biased region" description="Polar residues" evidence="7">
    <location>
        <begin position="135"/>
        <end position="158"/>
    </location>
</feature>
<feature type="compositionally biased region" description="Basic and acidic residues" evidence="7">
    <location>
        <begin position="54"/>
        <end position="67"/>
    </location>
</feature>
<evidence type="ECO:0000256" key="5">
    <source>
        <dbReference type="ARBA" id="ARBA00023242"/>
    </source>
</evidence>
<dbReference type="CDD" id="cd00167">
    <property type="entry name" value="SANT"/>
    <property type="match status" value="1"/>
</dbReference>
<dbReference type="InterPro" id="IPR001005">
    <property type="entry name" value="SANT/Myb"/>
</dbReference>
<dbReference type="Proteomes" id="UP001146793">
    <property type="component" value="Unassembled WGS sequence"/>
</dbReference>
<sequence>MSKKGKFENQQKNKNRLFKSQRKNTTDRSRGNNLPKRSLITSSNSKTKQQKMNNDSRDTLKSHEKTQRKIQPNSLKRTQRTNHSSDKKEQETKKNVNKMPRKSLDELYSTTTSFHYPNQIKYVSKVISSNLNNNKNTLHSSYSQNEQQDQNQTIPNSFRESKLHPRQKFNTDHKMDLKPNLEQELHQQNSSHNISKTGNDGDKEMIIIENQNETSNTDTFPNEHSLLKKLNELDSKVNKIEKMIKTIQTIGLEEIKFDPKRKKYFAFRILSQNKYAADVKHVEFEERVSPITTDNGSISSIKEYSNVIKNKKYYSNNRLLIKAILFQQIFKECQKKNHLHNIYNNLNKKWERVISLKEEEKKEKKERERERFNKLMSTSQNRYIDPNIRFFGKNSFYKEGSYPPYDDYSNEYYYNQTETKEIPFSIIADVQPMIIHKRQRWSERFLELNRLTQDPLQDNFIFANLNKWYKSEAKIYWENFRLYRKNFSKIARQLPNKSIKDVILYYYHTKNSKQFKQCIRESRMIKKRNLKRSLIHEGDRQRRNNSISNVKARKRNQNEIDSQVFNFDQQKKKTRNFIIQDDEDDGDEDDGDLLYNSKQQRQAEDQDQQYQQSSTEQQQSSAKPSSKITFWQKTEIKIFVDAFTKYGKDLKKIAILLDRKTENDCLKFYKINQKRFKKLQNKIPKEIRKKQK</sequence>
<dbReference type="GO" id="GO:0008270">
    <property type="term" value="F:zinc ion binding"/>
    <property type="evidence" value="ECO:0007669"/>
    <property type="project" value="UniProtKB-KW"/>
</dbReference>
<keyword evidence="5" id="KW-0539">Nucleus</keyword>
<dbReference type="Gene3D" id="1.20.58.1880">
    <property type="match status" value="1"/>
</dbReference>
<organism evidence="10 11">
    <name type="scientific">Anaeramoeba flamelloides</name>
    <dbReference type="NCBI Taxonomy" id="1746091"/>
    <lineage>
        <taxon>Eukaryota</taxon>
        <taxon>Metamonada</taxon>
        <taxon>Anaeramoebidae</taxon>
        <taxon>Anaeramoeba</taxon>
    </lineage>
</organism>
<keyword evidence="1" id="KW-0479">Metal-binding</keyword>
<dbReference type="SMART" id="SM00717">
    <property type="entry name" value="SANT"/>
    <property type="match status" value="2"/>
</dbReference>
<dbReference type="Pfam" id="PF00249">
    <property type="entry name" value="Myb_DNA-binding"/>
    <property type="match status" value="1"/>
</dbReference>
<evidence type="ECO:0000256" key="4">
    <source>
        <dbReference type="ARBA" id="ARBA00023125"/>
    </source>
</evidence>
<feature type="domain" description="HTH myb-type" evidence="9">
    <location>
        <begin position="623"/>
        <end position="677"/>
    </location>
</feature>
<feature type="region of interest" description="Disordered" evidence="7">
    <location>
        <begin position="135"/>
        <end position="165"/>
    </location>
</feature>
<accession>A0AAV7ZGA8</accession>
<evidence type="ECO:0000313" key="10">
    <source>
        <dbReference type="EMBL" id="KAJ3439442.1"/>
    </source>
</evidence>
<dbReference type="FunFam" id="1.10.10.60:FF:000012">
    <property type="entry name" value="Metastasis-associated 1 family, member 3"/>
    <property type="match status" value="1"/>
</dbReference>
<name>A0AAV7ZGA8_9EUKA</name>
<keyword evidence="10" id="KW-0371">Homeobox</keyword>
<dbReference type="InterPro" id="IPR017884">
    <property type="entry name" value="SANT_dom"/>
</dbReference>
<evidence type="ECO:0000256" key="7">
    <source>
        <dbReference type="SAM" id="MobiDB-lite"/>
    </source>
</evidence>
<feature type="compositionally biased region" description="Low complexity" evidence="7">
    <location>
        <begin position="608"/>
        <end position="623"/>
    </location>
</feature>
<comment type="caution">
    <text evidence="10">The sequence shown here is derived from an EMBL/GenBank/DDBJ whole genome shotgun (WGS) entry which is preliminary data.</text>
</comment>
<feature type="region of interest" description="Disordered" evidence="7">
    <location>
        <begin position="530"/>
        <end position="563"/>
    </location>
</feature>
<keyword evidence="2" id="KW-0863">Zinc-finger</keyword>
<feature type="compositionally biased region" description="Basic residues" evidence="7">
    <location>
        <begin position="13"/>
        <end position="22"/>
    </location>
</feature>
<gene>
    <name evidence="10" type="ORF">M0812_15468</name>
</gene>
<feature type="region of interest" description="Disordered" evidence="7">
    <location>
        <begin position="1"/>
        <end position="102"/>
    </location>
</feature>
<dbReference type="AlphaFoldDB" id="A0AAV7ZGA8"/>
<dbReference type="SUPFAM" id="SSF46689">
    <property type="entry name" value="Homeodomain-like"/>
    <property type="match status" value="2"/>
</dbReference>
<dbReference type="GO" id="GO:0003677">
    <property type="term" value="F:DNA binding"/>
    <property type="evidence" value="ECO:0007669"/>
    <property type="project" value="UniProtKB-KW"/>
</dbReference>
<evidence type="ECO:0000256" key="2">
    <source>
        <dbReference type="ARBA" id="ARBA00022771"/>
    </source>
</evidence>
<dbReference type="GO" id="GO:0005634">
    <property type="term" value="C:nucleus"/>
    <property type="evidence" value="ECO:0007669"/>
    <property type="project" value="UniProtKB-ARBA"/>
</dbReference>
<dbReference type="Gene3D" id="1.10.10.60">
    <property type="entry name" value="Homeodomain-like"/>
    <property type="match status" value="1"/>
</dbReference>
<keyword evidence="3" id="KW-0862">Zinc</keyword>
<evidence type="ECO:0000259" key="9">
    <source>
        <dbReference type="PROSITE" id="PS51294"/>
    </source>
</evidence>
<protein>
    <submittedName>
        <fullName evidence="10">Duplicated homeodomain-like superfamily protein</fullName>
    </submittedName>
</protein>
<evidence type="ECO:0000256" key="1">
    <source>
        <dbReference type="ARBA" id="ARBA00022723"/>
    </source>
</evidence>
<dbReference type="InterPro" id="IPR017930">
    <property type="entry name" value="Myb_dom"/>
</dbReference>
<dbReference type="PROSITE" id="PS51293">
    <property type="entry name" value="SANT"/>
    <property type="match status" value="1"/>
</dbReference>
<dbReference type="EMBL" id="JANTQA010000032">
    <property type="protein sequence ID" value="KAJ3439442.1"/>
    <property type="molecule type" value="Genomic_DNA"/>
</dbReference>
<keyword evidence="6" id="KW-0175">Coiled coil</keyword>
<evidence type="ECO:0000259" key="8">
    <source>
        <dbReference type="PROSITE" id="PS51293"/>
    </source>
</evidence>
<feature type="compositionally biased region" description="Polar residues" evidence="7">
    <location>
        <begin position="39"/>
        <end position="53"/>
    </location>
</feature>
<dbReference type="InterPro" id="IPR009057">
    <property type="entry name" value="Homeodomain-like_sf"/>
</dbReference>
<feature type="domain" description="SANT" evidence="8">
    <location>
        <begin position="635"/>
        <end position="677"/>
    </location>
</feature>
<feature type="coiled-coil region" evidence="6">
    <location>
        <begin position="347"/>
        <end position="382"/>
    </location>
</feature>
<dbReference type="PROSITE" id="PS51294">
    <property type="entry name" value="HTH_MYB"/>
    <property type="match status" value="1"/>
</dbReference>
<proteinExistence type="predicted"/>
<feature type="region of interest" description="Disordered" evidence="7">
    <location>
        <begin position="600"/>
        <end position="626"/>
    </location>
</feature>